<keyword evidence="1" id="KW-0732">Signal</keyword>
<dbReference type="PROSITE" id="PS51257">
    <property type="entry name" value="PROKAR_LIPOPROTEIN"/>
    <property type="match status" value="1"/>
</dbReference>
<protein>
    <submittedName>
        <fullName evidence="3">DUF3823 domain-containing protein</fullName>
    </submittedName>
</protein>
<evidence type="ECO:0000259" key="2">
    <source>
        <dbReference type="Pfam" id="PF12866"/>
    </source>
</evidence>
<evidence type="ECO:0000313" key="3">
    <source>
        <dbReference type="EMBL" id="MEX6686456.1"/>
    </source>
</evidence>
<dbReference type="Proteomes" id="UP001560573">
    <property type="component" value="Unassembled WGS sequence"/>
</dbReference>
<dbReference type="Gene3D" id="2.60.40.1120">
    <property type="entry name" value="Carboxypeptidase-like, regulatory domain"/>
    <property type="match status" value="1"/>
</dbReference>
<feature type="chain" id="PRO_5045532841" evidence="1">
    <location>
        <begin position="22"/>
        <end position="228"/>
    </location>
</feature>
<reference evidence="3 4" key="1">
    <citation type="submission" date="2023-07" db="EMBL/GenBank/DDBJ databases">
        <authorList>
            <person name="Lian W.-H."/>
        </authorList>
    </citation>
    <scope>NUCLEOTIDE SEQUENCE [LARGE SCALE GENOMIC DNA]</scope>
    <source>
        <strain evidence="3 4">SYSU DXS3180</strain>
    </source>
</reference>
<dbReference type="EMBL" id="JAULBC010000001">
    <property type="protein sequence ID" value="MEX6686456.1"/>
    <property type="molecule type" value="Genomic_DNA"/>
</dbReference>
<sequence length="228" mass="24689">MKKVNIQLVIICMLASLCACTKQDNYSAPSATVMGSVIDATTGKPIQTEQPNGIKMRLLEEKYGANVSPLDYWIKADGTFDIANVFSGQYKVVPIEGAFFPADTAVVDIEGVKEVSFTVTPFLTLTTSATVSGTDVIVNYKLSRAKVADKILDCKSLLSAYPTVSYAINEMSVTHDLTLVPDETALSTSYADTLHNVGAGTYYVRAAARTNNANNKYNYSEVIEVKVQ</sequence>
<gene>
    <name evidence="3" type="ORF">QTN47_03070</name>
</gene>
<comment type="caution">
    <text evidence="3">The sequence shown here is derived from an EMBL/GenBank/DDBJ whole genome shotgun (WGS) entry which is preliminary data.</text>
</comment>
<dbReference type="RefSeq" id="WP_369327851.1">
    <property type="nucleotide sequence ID" value="NZ_JAULBC010000001.1"/>
</dbReference>
<organism evidence="3 4">
    <name type="scientific">Danxiaibacter flavus</name>
    <dbReference type="NCBI Taxonomy" id="3049108"/>
    <lineage>
        <taxon>Bacteria</taxon>
        <taxon>Pseudomonadati</taxon>
        <taxon>Bacteroidota</taxon>
        <taxon>Chitinophagia</taxon>
        <taxon>Chitinophagales</taxon>
        <taxon>Chitinophagaceae</taxon>
        <taxon>Danxiaibacter</taxon>
    </lineage>
</organism>
<evidence type="ECO:0000313" key="4">
    <source>
        <dbReference type="Proteomes" id="UP001560573"/>
    </source>
</evidence>
<accession>A0ABV3Z9B0</accession>
<name>A0ABV3Z9B0_9BACT</name>
<feature type="domain" description="DUF3823" evidence="2">
    <location>
        <begin position="32"/>
        <end position="120"/>
    </location>
</feature>
<dbReference type="InterPro" id="IPR024278">
    <property type="entry name" value="DUF3823_N"/>
</dbReference>
<keyword evidence="4" id="KW-1185">Reference proteome</keyword>
<evidence type="ECO:0000256" key="1">
    <source>
        <dbReference type="SAM" id="SignalP"/>
    </source>
</evidence>
<feature type="signal peptide" evidence="1">
    <location>
        <begin position="1"/>
        <end position="21"/>
    </location>
</feature>
<dbReference type="Pfam" id="PF12866">
    <property type="entry name" value="DUF3823"/>
    <property type="match status" value="1"/>
</dbReference>
<proteinExistence type="predicted"/>